<accession>A0A914HR31</accession>
<dbReference type="AlphaFoldDB" id="A0A914HR31"/>
<proteinExistence type="predicted"/>
<organism evidence="1 2">
    <name type="scientific">Globodera rostochiensis</name>
    <name type="common">Golden nematode worm</name>
    <name type="synonym">Heterodera rostochiensis</name>
    <dbReference type="NCBI Taxonomy" id="31243"/>
    <lineage>
        <taxon>Eukaryota</taxon>
        <taxon>Metazoa</taxon>
        <taxon>Ecdysozoa</taxon>
        <taxon>Nematoda</taxon>
        <taxon>Chromadorea</taxon>
        <taxon>Rhabditida</taxon>
        <taxon>Tylenchina</taxon>
        <taxon>Tylenchomorpha</taxon>
        <taxon>Tylenchoidea</taxon>
        <taxon>Heteroderidae</taxon>
        <taxon>Heteroderinae</taxon>
        <taxon>Globodera</taxon>
    </lineage>
</organism>
<reference evidence="2" key="1">
    <citation type="submission" date="2022-11" db="UniProtKB">
        <authorList>
            <consortium name="WormBaseParasite"/>
        </authorList>
    </citation>
    <scope>IDENTIFICATION</scope>
</reference>
<dbReference type="WBParaSite" id="Gr19_v10_g3465.t1">
    <property type="protein sequence ID" value="Gr19_v10_g3465.t1"/>
    <property type="gene ID" value="Gr19_v10_g3465"/>
</dbReference>
<dbReference type="Proteomes" id="UP000887572">
    <property type="component" value="Unplaced"/>
</dbReference>
<protein>
    <submittedName>
        <fullName evidence="2">Uncharacterized protein</fullName>
    </submittedName>
</protein>
<sequence>MQDSVSCQDLQSRHQSFVANQSVLSRFTIEASVICGKSKCPVKIYNRGISHLWQIKVSCQDLQSRHQSLVANQRL</sequence>
<evidence type="ECO:0000313" key="2">
    <source>
        <dbReference type="WBParaSite" id="Gr19_v10_g3465.t1"/>
    </source>
</evidence>
<name>A0A914HR31_GLORO</name>
<keyword evidence="1" id="KW-1185">Reference proteome</keyword>
<evidence type="ECO:0000313" key="1">
    <source>
        <dbReference type="Proteomes" id="UP000887572"/>
    </source>
</evidence>